<reference evidence="10" key="1">
    <citation type="submission" date="2017-09" db="EMBL/GenBank/DDBJ databases">
        <title>Depth-based differentiation of microbial function through sediment-hosted aquifers and enrichment of novel symbionts in the deep terrestrial subsurface.</title>
        <authorList>
            <person name="Probst A.J."/>
            <person name="Ladd B."/>
            <person name="Jarett J.K."/>
            <person name="Geller-Mcgrath D.E."/>
            <person name="Sieber C.M.K."/>
            <person name="Emerson J.B."/>
            <person name="Anantharaman K."/>
            <person name="Thomas B.C."/>
            <person name="Malmstrom R."/>
            <person name="Stieglmeier M."/>
            <person name="Klingl A."/>
            <person name="Woyke T."/>
            <person name="Ryan C.M."/>
            <person name="Banfield J.F."/>
        </authorList>
    </citation>
    <scope>NUCLEOTIDE SEQUENCE [LARGE SCALE GENOMIC DNA]</scope>
</reference>
<comment type="caution">
    <text evidence="9">The sequence shown here is derived from an EMBL/GenBank/DDBJ whole genome shotgun (WGS) entry which is preliminary data.</text>
</comment>
<evidence type="ECO:0000313" key="9">
    <source>
        <dbReference type="EMBL" id="PJE69179.1"/>
    </source>
</evidence>
<dbReference type="InterPro" id="IPR020846">
    <property type="entry name" value="MFS_dom"/>
</dbReference>
<evidence type="ECO:0000256" key="2">
    <source>
        <dbReference type="ARBA" id="ARBA00022448"/>
    </source>
</evidence>
<feature type="transmembrane region" description="Helical" evidence="7">
    <location>
        <begin position="294"/>
        <end position="315"/>
    </location>
</feature>
<dbReference type="EMBL" id="PFEL01000049">
    <property type="protein sequence ID" value="PJE69179.1"/>
    <property type="molecule type" value="Genomic_DNA"/>
</dbReference>
<evidence type="ECO:0000256" key="5">
    <source>
        <dbReference type="ARBA" id="ARBA00022989"/>
    </source>
</evidence>
<feature type="transmembrane region" description="Helical" evidence="7">
    <location>
        <begin position="100"/>
        <end position="118"/>
    </location>
</feature>
<proteinExistence type="predicted"/>
<keyword evidence="6 7" id="KW-0472">Membrane</keyword>
<name>A0A2M8L5R8_9BACT</name>
<feature type="transmembrane region" description="Helical" evidence="7">
    <location>
        <begin position="238"/>
        <end position="258"/>
    </location>
</feature>
<dbReference type="InterPro" id="IPR011701">
    <property type="entry name" value="MFS"/>
</dbReference>
<dbReference type="InterPro" id="IPR036259">
    <property type="entry name" value="MFS_trans_sf"/>
</dbReference>
<feature type="transmembrane region" description="Helical" evidence="7">
    <location>
        <begin position="360"/>
        <end position="379"/>
    </location>
</feature>
<feature type="transmembrane region" description="Helical" evidence="7">
    <location>
        <begin position="211"/>
        <end position="232"/>
    </location>
</feature>
<evidence type="ECO:0000256" key="4">
    <source>
        <dbReference type="ARBA" id="ARBA00022692"/>
    </source>
</evidence>
<dbReference type="AlphaFoldDB" id="A0A2M8L5R8"/>
<feature type="transmembrane region" description="Helical" evidence="7">
    <location>
        <begin position="44"/>
        <end position="65"/>
    </location>
</feature>
<keyword evidence="2" id="KW-0813">Transport</keyword>
<sequence length="390" mass="43002">MGLIIKEVKKRLLPLFLSQSLLSVAGSLLGFFSAIFIYKKTSSILTVAWFFLVLYLFKTLATFWAENLAQKFGLKSQAFIGHFFTILTLLAFFASEKNFAFIWLAAAFWGLSSGFFWFGRHGLFLKIGKQGQFGQSVGWSGIINTFLLLGVPFLGGVLISRFGYSILFLVALIFVVLAVLVLVPLQGEKTHRDVKLIEIFKLFLTHKRMTLAYFSSGAIGGLYSALILYIFLVLKKELTLGGFFSLSMLLVALANFATGSRVDKKGKKNLMTYGAIFTSLVWLGRFIVSTIGGLFVLNVIEGVAGGMLGIPLEVLSYEKAIDGQSTGRALLFRETAINFGAIFGCLLFAGLAVLNLQLKFAFLAAMIFSLLPLLVIKNIELMDGHDQGRF</sequence>
<dbReference type="Gene3D" id="1.20.1250.20">
    <property type="entry name" value="MFS general substrate transporter like domains"/>
    <property type="match status" value="2"/>
</dbReference>
<evidence type="ECO:0000256" key="7">
    <source>
        <dbReference type="SAM" id="Phobius"/>
    </source>
</evidence>
<evidence type="ECO:0000256" key="1">
    <source>
        <dbReference type="ARBA" id="ARBA00004651"/>
    </source>
</evidence>
<feature type="transmembrane region" description="Helical" evidence="7">
    <location>
        <begin position="77"/>
        <end position="94"/>
    </location>
</feature>
<dbReference type="Proteomes" id="UP000229500">
    <property type="component" value="Unassembled WGS sequence"/>
</dbReference>
<evidence type="ECO:0000256" key="6">
    <source>
        <dbReference type="ARBA" id="ARBA00023136"/>
    </source>
</evidence>
<protein>
    <recommendedName>
        <fullName evidence="8">Major facilitator superfamily (MFS) profile domain-containing protein</fullName>
    </recommendedName>
</protein>
<dbReference type="PROSITE" id="PS50850">
    <property type="entry name" value="MFS"/>
    <property type="match status" value="1"/>
</dbReference>
<feature type="transmembrane region" description="Helical" evidence="7">
    <location>
        <begin position="139"/>
        <end position="159"/>
    </location>
</feature>
<dbReference type="GO" id="GO:0005886">
    <property type="term" value="C:plasma membrane"/>
    <property type="evidence" value="ECO:0007669"/>
    <property type="project" value="UniProtKB-SubCell"/>
</dbReference>
<evidence type="ECO:0000259" key="8">
    <source>
        <dbReference type="PROSITE" id="PS50850"/>
    </source>
</evidence>
<gene>
    <name evidence="9" type="ORF">COU96_01105</name>
</gene>
<feature type="transmembrane region" description="Helical" evidence="7">
    <location>
        <begin position="270"/>
        <end position="288"/>
    </location>
</feature>
<feature type="transmembrane region" description="Helical" evidence="7">
    <location>
        <begin position="12"/>
        <end position="38"/>
    </location>
</feature>
<feature type="transmembrane region" description="Helical" evidence="7">
    <location>
        <begin position="165"/>
        <end position="185"/>
    </location>
</feature>
<dbReference type="SUPFAM" id="SSF103473">
    <property type="entry name" value="MFS general substrate transporter"/>
    <property type="match status" value="2"/>
</dbReference>
<feature type="domain" description="Major facilitator superfamily (MFS) profile" evidence="8">
    <location>
        <begin position="194"/>
        <end position="390"/>
    </location>
</feature>
<organism evidence="9 10">
    <name type="scientific">Candidatus Shapirobacteria bacterium CG10_big_fil_rev_8_21_14_0_10_38_14</name>
    <dbReference type="NCBI Taxonomy" id="1974483"/>
    <lineage>
        <taxon>Bacteria</taxon>
        <taxon>Candidatus Shapironibacteriota</taxon>
    </lineage>
</organism>
<dbReference type="PANTHER" id="PTHR23517">
    <property type="entry name" value="RESISTANCE PROTEIN MDTM, PUTATIVE-RELATED-RELATED"/>
    <property type="match status" value="1"/>
</dbReference>
<keyword evidence="3" id="KW-1003">Cell membrane</keyword>
<evidence type="ECO:0000256" key="3">
    <source>
        <dbReference type="ARBA" id="ARBA00022475"/>
    </source>
</evidence>
<feature type="transmembrane region" description="Helical" evidence="7">
    <location>
        <begin position="336"/>
        <end position="354"/>
    </location>
</feature>
<comment type="subcellular location">
    <subcellularLocation>
        <location evidence="1">Cell membrane</location>
        <topology evidence="1">Multi-pass membrane protein</topology>
    </subcellularLocation>
</comment>
<dbReference type="InterPro" id="IPR050171">
    <property type="entry name" value="MFS_Transporters"/>
</dbReference>
<accession>A0A2M8L5R8</accession>
<dbReference type="GO" id="GO:0022857">
    <property type="term" value="F:transmembrane transporter activity"/>
    <property type="evidence" value="ECO:0007669"/>
    <property type="project" value="InterPro"/>
</dbReference>
<dbReference type="Pfam" id="PF07690">
    <property type="entry name" value="MFS_1"/>
    <property type="match status" value="1"/>
</dbReference>
<evidence type="ECO:0000313" key="10">
    <source>
        <dbReference type="Proteomes" id="UP000229500"/>
    </source>
</evidence>
<keyword evidence="5 7" id="KW-1133">Transmembrane helix</keyword>
<keyword evidence="4 7" id="KW-0812">Transmembrane</keyword>